<evidence type="ECO:0000256" key="3">
    <source>
        <dbReference type="ARBA" id="ARBA00022603"/>
    </source>
</evidence>
<dbReference type="SUPFAM" id="SSF47757">
    <property type="entry name" value="Chemotaxis receptor methyltransferase CheR, N-terminal domain"/>
    <property type="match status" value="1"/>
</dbReference>
<evidence type="ECO:0000259" key="6">
    <source>
        <dbReference type="PROSITE" id="PS50123"/>
    </source>
</evidence>
<evidence type="ECO:0000256" key="2">
    <source>
        <dbReference type="ARBA" id="ARBA00012534"/>
    </source>
</evidence>
<dbReference type="Gene3D" id="1.10.155.10">
    <property type="entry name" value="Chemotaxis receptor methyltransferase CheR, N-terminal domain"/>
    <property type="match status" value="1"/>
</dbReference>
<proteinExistence type="predicted"/>
<evidence type="ECO:0000256" key="1">
    <source>
        <dbReference type="ARBA" id="ARBA00001541"/>
    </source>
</evidence>
<dbReference type="Pfam" id="PF03705">
    <property type="entry name" value="CheR_N"/>
    <property type="match status" value="1"/>
</dbReference>
<evidence type="ECO:0000256" key="5">
    <source>
        <dbReference type="ARBA" id="ARBA00022691"/>
    </source>
</evidence>
<dbReference type="PRINTS" id="PR00996">
    <property type="entry name" value="CHERMTFRASE"/>
</dbReference>
<dbReference type="Pfam" id="PF01739">
    <property type="entry name" value="CheR"/>
    <property type="match status" value="1"/>
</dbReference>
<gene>
    <name evidence="7" type="ORF">MNBD_GAMMA17-1557</name>
</gene>
<dbReference type="SUPFAM" id="SSF53335">
    <property type="entry name" value="S-adenosyl-L-methionine-dependent methyltransferases"/>
    <property type="match status" value="1"/>
</dbReference>
<evidence type="ECO:0000256" key="4">
    <source>
        <dbReference type="ARBA" id="ARBA00022679"/>
    </source>
</evidence>
<dbReference type="Gene3D" id="3.40.50.150">
    <property type="entry name" value="Vaccinia Virus protein VP39"/>
    <property type="match status" value="1"/>
</dbReference>
<evidence type="ECO:0000313" key="7">
    <source>
        <dbReference type="EMBL" id="VAW84755.1"/>
    </source>
</evidence>
<dbReference type="PANTHER" id="PTHR24422:SF21">
    <property type="entry name" value="CHEMOTAXIS PROTEIN METHYLTRANSFERASE 1"/>
    <property type="match status" value="1"/>
</dbReference>
<comment type="catalytic activity">
    <reaction evidence="1">
        <text>L-glutamyl-[protein] + S-adenosyl-L-methionine = [protein]-L-glutamate 5-O-methyl ester + S-adenosyl-L-homocysteine</text>
        <dbReference type="Rhea" id="RHEA:24452"/>
        <dbReference type="Rhea" id="RHEA-COMP:10208"/>
        <dbReference type="Rhea" id="RHEA-COMP:10311"/>
        <dbReference type="ChEBI" id="CHEBI:29973"/>
        <dbReference type="ChEBI" id="CHEBI:57856"/>
        <dbReference type="ChEBI" id="CHEBI:59789"/>
        <dbReference type="ChEBI" id="CHEBI:82795"/>
        <dbReference type="EC" id="2.1.1.80"/>
    </reaction>
</comment>
<keyword evidence="5" id="KW-0949">S-adenosyl-L-methionine</keyword>
<dbReference type="InterPro" id="IPR000780">
    <property type="entry name" value="CheR_MeTrfase"/>
</dbReference>
<name>A0A3B0YUW4_9ZZZZ</name>
<dbReference type="PROSITE" id="PS50123">
    <property type="entry name" value="CHER"/>
    <property type="match status" value="1"/>
</dbReference>
<dbReference type="InterPro" id="IPR050903">
    <property type="entry name" value="Bact_Chemotaxis_MeTrfase"/>
</dbReference>
<dbReference type="InterPro" id="IPR036804">
    <property type="entry name" value="CheR_N_sf"/>
</dbReference>
<dbReference type="PANTHER" id="PTHR24422">
    <property type="entry name" value="CHEMOTAXIS PROTEIN METHYLTRANSFERASE"/>
    <property type="match status" value="1"/>
</dbReference>
<accession>A0A3B0YUW4</accession>
<keyword evidence="4 7" id="KW-0808">Transferase</keyword>
<sequence length="280" mass="31399">MSGDFGSKNVIDQQEYDAFCHFLATACGIILGENKQYLVSSRLDSLMKANGIVSLAALVQNLKEYPGSKIYIAVVDAMTTNETSWFRDSYPYGFLYEQLLPDVVDKHKNLRIWSAAASSGQEPYSISIIVDEFLENRRLSLTSVNIVATDISQSVLSSAKEGVFPQSSLDRGMSQARIAHYFDEKDSLWRIKDEIKRRITFREFNLLGSFSALGKFDIIFCRNVLIYFSSDTKKDILARIAGALNPLGYLVLGGSESIANYSDSFNIVRLKNGLVYQLKE</sequence>
<dbReference type="AlphaFoldDB" id="A0A3B0YUW4"/>
<dbReference type="EMBL" id="UOFQ01000006">
    <property type="protein sequence ID" value="VAW84755.1"/>
    <property type="molecule type" value="Genomic_DNA"/>
</dbReference>
<dbReference type="GO" id="GO:0008983">
    <property type="term" value="F:protein-glutamate O-methyltransferase activity"/>
    <property type="evidence" value="ECO:0007669"/>
    <property type="project" value="UniProtKB-EC"/>
</dbReference>
<dbReference type="InterPro" id="IPR022642">
    <property type="entry name" value="CheR_C"/>
</dbReference>
<dbReference type="InterPro" id="IPR029063">
    <property type="entry name" value="SAM-dependent_MTases_sf"/>
</dbReference>
<organism evidence="7">
    <name type="scientific">hydrothermal vent metagenome</name>
    <dbReference type="NCBI Taxonomy" id="652676"/>
    <lineage>
        <taxon>unclassified sequences</taxon>
        <taxon>metagenomes</taxon>
        <taxon>ecological metagenomes</taxon>
    </lineage>
</organism>
<dbReference type="SMART" id="SM00138">
    <property type="entry name" value="MeTrc"/>
    <property type="match status" value="1"/>
</dbReference>
<dbReference type="EC" id="2.1.1.80" evidence="2"/>
<reference evidence="7" key="1">
    <citation type="submission" date="2018-06" db="EMBL/GenBank/DDBJ databases">
        <authorList>
            <person name="Zhirakovskaya E."/>
        </authorList>
    </citation>
    <scope>NUCLEOTIDE SEQUENCE</scope>
</reference>
<feature type="domain" description="CheR-type methyltransferase" evidence="6">
    <location>
        <begin position="4"/>
        <end position="280"/>
    </location>
</feature>
<dbReference type="GO" id="GO:0032259">
    <property type="term" value="P:methylation"/>
    <property type="evidence" value="ECO:0007669"/>
    <property type="project" value="UniProtKB-KW"/>
</dbReference>
<keyword evidence="3 7" id="KW-0489">Methyltransferase</keyword>
<dbReference type="InterPro" id="IPR022641">
    <property type="entry name" value="CheR_N"/>
</dbReference>
<protein>
    <recommendedName>
        <fullName evidence="2">protein-glutamate O-methyltransferase</fullName>
        <ecNumber evidence="2">2.1.1.80</ecNumber>
    </recommendedName>
</protein>